<name>A0A146M5X6_LYGHE</name>
<evidence type="ECO:0000313" key="2">
    <source>
        <dbReference type="EMBL" id="JAQ15163.1"/>
    </source>
</evidence>
<feature type="compositionally biased region" description="Polar residues" evidence="1">
    <location>
        <begin position="128"/>
        <end position="143"/>
    </location>
</feature>
<feature type="region of interest" description="Disordered" evidence="1">
    <location>
        <begin position="103"/>
        <end position="164"/>
    </location>
</feature>
<dbReference type="AlphaFoldDB" id="A0A146M5X6"/>
<organism evidence="2">
    <name type="scientific">Lygus hesperus</name>
    <name type="common">Western plant bug</name>
    <dbReference type="NCBI Taxonomy" id="30085"/>
    <lineage>
        <taxon>Eukaryota</taxon>
        <taxon>Metazoa</taxon>
        <taxon>Ecdysozoa</taxon>
        <taxon>Arthropoda</taxon>
        <taxon>Hexapoda</taxon>
        <taxon>Insecta</taxon>
        <taxon>Pterygota</taxon>
        <taxon>Neoptera</taxon>
        <taxon>Paraneoptera</taxon>
        <taxon>Hemiptera</taxon>
        <taxon>Heteroptera</taxon>
        <taxon>Panheteroptera</taxon>
        <taxon>Cimicomorpha</taxon>
        <taxon>Miridae</taxon>
        <taxon>Mirini</taxon>
        <taxon>Lygus</taxon>
    </lineage>
</organism>
<sequence>STPPPNGTTAQITMAGQEDTALIVAGLLLILAHSCATQATSDLRTVGVGGGLLPSSSSFFNSYDSSGYNRQYNSNPYGSSSYYNNYPPTGVYSRQVPNAAPACQSGLFSSGQPSSSGSGDSVQASNSMQEQQKEGQTIASHQMPSDPKAAQTVSTSTSNVQQSIVQESSLPIQQIHPLPMMTPMIGNSLHNPYGMRSFNQPMLVPAQPVYTNQHQYMRAADNMGPMGFSDGSVSNTRLVPSQLHYFDPSEYSSRQTLPVQRGPAMELTYNPEDMVKVYGAGNFQPPVFTLWKSPRAFRGLQGFQQYSNPPIDYRFINGGQQLYQQRPVEHPLQKLRQAGPLDHANQPLPPNVYRAGKWEPVTNLQVENPVNLAEFENAGYGIQGPAGYSMQGARESSSTPLCREKRQMDPSWMYQLADWSNYGSRLGQQRAAASLPGLTPPSPLTPYHGPFAPLSEIFPSVQPLGTGQMYSPGFTNPQAKGAVEGIQHFVTGIAQMVPMFSGAAPLYR</sequence>
<feature type="compositionally biased region" description="Low complexity" evidence="1">
    <location>
        <begin position="104"/>
        <end position="127"/>
    </location>
</feature>
<accession>A0A146M5X6</accession>
<proteinExistence type="predicted"/>
<evidence type="ECO:0000256" key="1">
    <source>
        <dbReference type="SAM" id="MobiDB-lite"/>
    </source>
</evidence>
<protein>
    <submittedName>
        <fullName evidence="2">Uncharacterized protein</fullName>
    </submittedName>
</protein>
<feature type="compositionally biased region" description="Low complexity" evidence="1">
    <location>
        <begin position="151"/>
        <end position="164"/>
    </location>
</feature>
<dbReference type="EMBL" id="GDHC01003466">
    <property type="protein sequence ID" value="JAQ15163.1"/>
    <property type="molecule type" value="Transcribed_RNA"/>
</dbReference>
<gene>
    <name evidence="2" type="ORF">g.70475</name>
</gene>
<reference evidence="2" key="1">
    <citation type="journal article" date="2016" name="Gigascience">
        <title>De novo construction of an expanded transcriptome assembly for the western tarnished plant bug, Lygus hesperus.</title>
        <authorList>
            <person name="Tassone E.E."/>
            <person name="Geib S.M."/>
            <person name="Hall B."/>
            <person name="Fabrick J.A."/>
            <person name="Brent C.S."/>
            <person name="Hull J.J."/>
        </authorList>
    </citation>
    <scope>NUCLEOTIDE SEQUENCE</scope>
</reference>
<feature type="non-terminal residue" evidence="2">
    <location>
        <position position="1"/>
    </location>
</feature>